<organism evidence="2 3">
    <name type="scientific">Xenorhabdus innexi</name>
    <dbReference type="NCBI Taxonomy" id="290109"/>
    <lineage>
        <taxon>Bacteria</taxon>
        <taxon>Pseudomonadati</taxon>
        <taxon>Pseudomonadota</taxon>
        <taxon>Gammaproteobacteria</taxon>
        <taxon>Enterobacterales</taxon>
        <taxon>Morganellaceae</taxon>
        <taxon>Xenorhabdus</taxon>
    </lineage>
</organism>
<protein>
    <submittedName>
        <fullName evidence="2">Uncharacterized protein</fullName>
    </submittedName>
</protein>
<evidence type="ECO:0000313" key="2">
    <source>
        <dbReference type="EMBL" id="PHM28131.1"/>
    </source>
</evidence>
<keyword evidence="1" id="KW-0472">Membrane</keyword>
<dbReference type="Proteomes" id="UP000224871">
    <property type="component" value="Unassembled WGS sequence"/>
</dbReference>
<name>A0A2G0N067_9GAMM</name>
<dbReference type="EMBL" id="NIBU01000100">
    <property type="protein sequence ID" value="PHM28131.1"/>
    <property type="molecule type" value="Genomic_DNA"/>
</dbReference>
<sequence>MAVVTQPQAAVLLIKQPGQPLMVIVFPAALVAFPIFGFRHQPERIAGQGGFAAVRGNKALGLPFIIVLLPPDLSQRVGHAGQAVILIVVILPHRPAGIGEGGDQPRIRQIVQLQYLTFRQDLPLQVAPVIVFIPGDMAARCFNLSDLLFGIIMPGGGMALRGGRAGDTGSIGQPDRVIAAAADAFNTASLRIIHIVHSRLVTV</sequence>
<accession>A0A2G0N067</accession>
<evidence type="ECO:0000256" key="1">
    <source>
        <dbReference type="SAM" id="Phobius"/>
    </source>
</evidence>
<keyword evidence="3" id="KW-1185">Reference proteome</keyword>
<proteinExistence type="predicted"/>
<reference evidence="2 3" key="1">
    <citation type="journal article" date="2017" name="Nat. Microbiol.">
        <title>Natural product diversity associated with the nematode symbionts Photorhabdus and Xenorhabdus.</title>
        <authorList>
            <person name="Tobias N.J."/>
            <person name="Wolff H."/>
            <person name="Djahanschiri B."/>
            <person name="Grundmann F."/>
            <person name="Kronenwerth M."/>
            <person name="Shi Y.M."/>
            <person name="Simonyi S."/>
            <person name="Grun P."/>
            <person name="Shapiro-Ilan D."/>
            <person name="Pidot S.J."/>
            <person name="Stinear T.P."/>
            <person name="Ebersberger I."/>
            <person name="Bode H.B."/>
        </authorList>
    </citation>
    <scope>NUCLEOTIDE SEQUENCE [LARGE SCALE GENOMIC DNA]</scope>
    <source>
        <strain evidence="2 3">DSM 16336</strain>
    </source>
</reference>
<keyword evidence="1" id="KW-1133">Transmembrane helix</keyword>
<keyword evidence="1" id="KW-0812">Transmembrane</keyword>
<gene>
    <name evidence="2" type="ORF">Xinn_03883</name>
</gene>
<feature type="transmembrane region" description="Helical" evidence="1">
    <location>
        <begin position="20"/>
        <end position="38"/>
    </location>
</feature>
<comment type="caution">
    <text evidence="2">The sequence shown here is derived from an EMBL/GenBank/DDBJ whole genome shotgun (WGS) entry which is preliminary data.</text>
</comment>
<evidence type="ECO:0000313" key="3">
    <source>
        <dbReference type="Proteomes" id="UP000224871"/>
    </source>
</evidence>